<reference evidence="1" key="1">
    <citation type="submission" date="2022-04" db="EMBL/GenBank/DDBJ databases">
        <title>Genome of the entomopathogenic fungus Entomophthora muscae.</title>
        <authorList>
            <person name="Elya C."/>
            <person name="Lovett B.R."/>
            <person name="Lee E."/>
            <person name="Macias A.M."/>
            <person name="Hajek A.E."/>
            <person name="De Bivort B.L."/>
            <person name="Kasson M.T."/>
            <person name="De Fine Licht H.H."/>
            <person name="Stajich J.E."/>
        </authorList>
    </citation>
    <scope>NUCLEOTIDE SEQUENCE</scope>
    <source>
        <strain evidence="1">Berkeley</strain>
    </source>
</reference>
<dbReference type="EMBL" id="QTSX02003583">
    <property type="protein sequence ID" value="KAJ9070264.1"/>
    <property type="molecule type" value="Genomic_DNA"/>
</dbReference>
<name>A0ACC2T6I1_9FUNG</name>
<dbReference type="Proteomes" id="UP001165960">
    <property type="component" value="Unassembled WGS sequence"/>
</dbReference>
<evidence type="ECO:0000313" key="2">
    <source>
        <dbReference type="Proteomes" id="UP001165960"/>
    </source>
</evidence>
<evidence type="ECO:0000313" key="1">
    <source>
        <dbReference type="EMBL" id="KAJ9070264.1"/>
    </source>
</evidence>
<gene>
    <name evidence="1" type="ORF">DSO57_1010086</name>
</gene>
<protein>
    <submittedName>
        <fullName evidence="1">Uncharacterized protein</fullName>
    </submittedName>
</protein>
<accession>A0ACC2T6I1</accession>
<keyword evidence="2" id="KW-1185">Reference proteome</keyword>
<sequence length="109" mass="12523">MESCFKRTLEQVETSVAYNFFESPTKKSFTIASPDVFNKSLTYESETPKHLFVNSFNSAHTYKCNPSFKPGTDFELPSIDCSSRLTMPKSTSCKKIYWALYRHDSSYST</sequence>
<comment type="caution">
    <text evidence="1">The sequence shown here is derived from an EMBL/GenBank/DDBJ whole genome shotgun (WGS) entry which is preliminary data.</text>
</comment>
<proteinExistence type="predicted"/>
<organism evidence="1 2">
    <name type="scientific">Entomophthora muscae</name>
    <dbReference type="NCBI Taxonomy" id="34485"/>
    <lineage>
        <taxon>Eukaryota</taxon>
        <taxon>Fungi</taxon>
        <taxon>Fungi incertae sedis</taxon>
        <taxon>Zoopagomycota</taxon>
        <taxon>Entomophthoromycotina</taxon>
        <taxon>Entomophthoromycetes</taxon>
        <taxon>Entomophthorales</taxon>
        <taxon>Entomophthoraceae</taxon>
        <taxon>Entomophthora</taxon>
    </lineage>
</organism>